<dbReference type="GO" id="GO:0043386">
    <property type="term" value="P:mycotoxin biosynthetic process"/>
    <property type="evidence" value="ECO:0007669"/>
    <property type="project" value="UniProtKB-ARBA"/>
</dbReference>
<dbReference type="STRING" id="933388.S8AZX3"/>
<evidence type="ECO:0000256" key="1">
    <source>
        <dbReference type="ARBA" id="ARBA00001971"/>
    </source>
</evidence>
<dbReference type="GO" id="GO:0004497">
    <property type="term" value="F:monooxygenase activity"/>
    <property type="evidence" value="ECO:0007669"/>
    <property type="project" value="UniProtKB-KW"/>
</dbReference>
<keyword evidence="10" id="KW-1133">Transmembrane helix</keyword>
<dbReference type="PRINTS" id="PR00385">
    <property type="entry name" value="P450"/>
</dbReference>
<keyword evidence="12" id="KW-1185">Reference proteome</keyword>
<keyword evidence="4 8" id="KW-0479">Metal-binding</keyword>
<evidence type="ECO:0000256" key="7">
    <source>
        <dbReference type="ARBA" id="ARBA00023033"/>
    </source>
</evidence>
<gene>
    <name evidence="11" type="ORF">PDE_06972</name>
</gene>
<evidence type="ECO:0000256" key="4">
    <source>
        <dbReference type="ARBA" id="ARBA00022723"/>
    </source>
</evidence>
<dbReference type="CDD" id="cd11041">
    <property type="entry name" value="CYP503A1-like"/>
    <property type="match status" value="1"/>
</dbReference>
<dbReference type="Gene3D" id="1.10.630.10">
    <property type="entry name" value="Cytochrome P450"/>
    <property type="match status" value="1"/>
</dbReference>
<dbReference type="PRINTS" id="PR00465">
    <property type="entry name" value="EP450IV"/>
</dbReference>
<evidence type="ECO:0000256" key="6">
    <source>
        <dbReference type="ARBA" id="ARBA00023004"/>
    </source>
</evidence>
<dbReference type="InterPro" id="IPR036396">
    <property type="entry name" value="Cyt_P450_sf"/>
</dbReference>
<dbReference type="HOGENOM" id="CLU_022195_0_3_1"/>
<feature type="binding site" description="axial binding residue" evidence="8">
    <location>
        <position position="456"/>
    </location>
    <ligand>
        <name>heme</name>
        <dbReference type="ChEBI" id="CHEBI:30413"/>
    </ligand>
    <ligandPart>
        <name>Fe</name>
        <dbReference type="ChEBI" id="CHEBI:18248"/>
    </ligandPart>
</feature>
<keyword evidence="5 9" id="KW-0560">Oxidoreductase</keyword>
<reference evidence="11 12" key="1">
    <citation type="journal article" date="2013" name="PLoS ONE">
        <title>Genomic and secretomic analyses reveal unique features of the lignocellulolytic enzyme system of Penicillium decumbens.</title>
        <authorList>
            <person name="Liu G."/>
            <person name="Zhang L."/>
            <person name="Wei X."/>
            <person name="Zou G."/>
            <person name="Qin Y."/>
            <person name="Ma L."/>
            <person name="Li J."/>
            <person name="Zheng H."/>
            <person name="Wang S."/>
            <person name="Wang C."/>
            <person name="Xun L."/>
            <person name="Zhao G.-P."/>
            <person name="Zhou Z."/>
            <person name="Qu Y."/>
        </authorList>
    </citation>
    <scope>NUCLEOTIDE SEQUENCE [LARGE SCALE GENOMIC DNA]</scope>
    <source>
        <strain evidence="12">114-2 / CGMCC 5302</strain>
    </source>
</reference>
<evidence type="ECO:0000313" key="11">
    <source>
        <dbReference type="EMBL" id="EPS32013.1"/>
    </source>
</evidence>
<dbReference type="Pfam" id="PF00067">
    <property type="entry name" value="p450"/>
    <property type="match status" value="1"/>
</dbReference>
<dbReference type="PhylomeDB" id="S8AZX3"/>
<feature type="transmembrane region" description="Helical" evidence="10">
    <location>
        <begin position="12"/>
        <end position="31"/>
    </location>
</feature>
<dbReference type="Proteomes" id="UP000019376">
    <property type="component" value="Unassembled WGS sequence"/>
</dbReference>
<keyword evidence="10" id="KW-0472">Membrane</keyword>
<dbReference type="PANTHER" id="PTHR46206:SF2">
    <property type="entry name" value="CYTOCHROME P450 MONOOXYGENASE AUSG-RELATED"/>
    <property type="match status" value="1"/>
</dbReference>
<dbReference type="PROSITE" id="PS00086">
    <property type="entry name" value="CYTOCHROME_P450"/>
    <property type="match status" value="1"/>
</dbReference>
<dbReference type="PANTHER" id="PTHR46206">
    <property type="entry name" value="CYTOCHROME P450"/>
    <property type="match status" value="1"/>
</dbReference>
<dbReference type="GO" id="GO:0016705">
    <property type="term" value="F:oxidoreductase activity, acting on paired donors, with incorporation or reduction of molecular oxygen"/>
    <property type="evidence" value="ECO:0007669"/>
    <property type="project" value="InterPro"/>
</dbReference>
<keyword evidence="10" id="KW-0812">Transmembrane</keyword>
<name>S8AZX3_PENO1</name>
<dbReference type="EMBL" id="KB644414">
    <property type="protein sequence ID" value="EPS32013.1"/>
    <property type="molecule type" value="Genomic_DNA"/>
</dbReference>
<dbReference type="InterPro" id="IPR017972">
    <property type="entry name" value="Cyt_P450_CS"/>
</dbReference>
<dbReference type="SUPFAM" id="SSF48264">
    <property type="entry name" value="Cytochrome P450"/>
    <property type="match status" value="1"/>
</dbReference>
<dbReference type="InterPro" id="IPR001128">
    <property type="entry name" value="Cyt_P450"/>
</dbReference>
<evidence type="ECO:0000256" key="3">
    <source>
        <dbReference type="ARBA" id="ARBA00022617"/>
    </source>
</evidence>
<evidence type="ECO:0000256" key="5">
    <source>
        <dbReference type="ARBA" id="ARBA00023002"/>
    </source>
</evidence>
<protein>
    <submittedName>
        <fullName evidence="11">Uncharacterized protein</fullName>
    </submittedName>
</protein>
<dbReference type="GO" id="GO:0005506">
    <property type="term" value="F:iron ion binding"/>
    <property type="evidence" value="ECO:0007669"/>
    <property type="project" value="InterPro"/>
</dbReference>
<dbReference type="eggNOG" id="KOG0157">
    <property type="taxonomic scope" value="Eukaryota"/>
</dbReference>
<dbReference type="InterPro" id="IPR002403">
    <property type="entry name" value="Cyt_P450_E_grp-IV"/>
</dbReference>
<proteinExistence type="inferred from homology"/>
<accession>S8AZX3</accession>
<comment type="cofactor">
    <cofactor evidence="1 8">
        <name>heme</name>
        <dbReference type="ChEBI" id="CHEBI:30413"/>
    </cofactor>
</comment>
<evidence type="ECO:0000313" key="12">
    <source>
        <dbReference type="Proteomes" id="UP000019376"/>
    </source>
</evidence>
<dbReference type="OrthoDB" id="1844152at2759"/>
<organism evidence="11 12">
    <name type="scientific">Penicillium oxalicum (strain 114-2 / CGMCC 5302)</name>
    <name type="common">Penicillium decumbens</name>
    <dbReference type="NCBI Taxonomy" id="933388"/>
    <lineage>
        <taxon>Eukaryota</taxon>
        <taxon>Fungi</taxon>
        <taxon>Dikarya</taxon>
        <taxon>Ascomycota</taxon>
        <taxon>Pezizomycotina</taxon>
        <taxon>Eurotiomycetes</taxon>
        <taxon>Eurotiomycetidae</taxon>
        <taxon>Eurotiales</taxon>
        <taxon>Aspergillaceae</taxon>
        <taxon>Penicillium</taxon>
    </lineage>
</organism>
<evidence type="ECO:0000256" key="9">
    <source>
        <dbReference type="RuleBase" id="RU000461"/>
    </source>
</evidence>
<dbReference type="GO" id="GO:0020037">
    <property type="term" value="F:heme binding"/>
    <property type="evidence" value="ECO:0007669"/>
    <property type="project" value="InterPro"/>
</dbReference>
<evidence type="ECO:0000256" key="2">
    <source>
        <dbReference type="ARBA" id="ARBA00010617"/>
    </source>
</evidence>
<evidence type="ECO:0000256" key="8">
    <source>
        <dbReference type="PIRSR" id="PIRSR602403-1"/>
    </source>
</evidence>
<dbReference type="AlphaFoldDB" id="S8AZX3"/>
<comment type="similarity">
    <text evidence="2 9">Belongs to the cytochrome P450 family.</text>
</comment>
<sequence>MMLPSEILQDHNLLYLSIFGGLALFLLAAVWNDLSDEIPYRRFPLVGKEWWDFSNKKARERFTHSARALLAEGFAKGFAVFQVIGATNPVIILDPKYIDEIKNHPLLSFQKAAQQSFFNNRIPGFEALHQDHDALILVEAARVKITQALGPLSIPLSTESAKSLKDIIVPSKEWTAYNFFQKSPHIVARVSTLVFMGEKVCRDPAWLEVAVNYTIDTFQAGRDLRMWPSMLRPWVHWFLPSCRKTRQHHAIAKAIVSREIQARAERTQRQLNGKVVSERPNALDWIDELSSAHGIQSDPLKVQLGLSVAAIHTTSNMLTHVMYDLAAYPEYCDPLREEIKAVLAEDGRLQKSTLAKLKLLDSFIKESQRLNPVSITSLNRVATGPVELSDGTKIPRGATIAVSGHINFDESIYPNASTFDGYRFYKLRQEPGHEHHHQLVTTTNKSFDFGHGVHACPGRFFAANEVKIIVIHLLLKYDWTFKDAQAGGRPKSLQIGVEVLANPSVELLFRAREPEIDLAALGE</sequence>
<keyword evidence="3 8" id="KW-0349">Heme</keyword>
<keyword evidence="7 9" id="KW-0503">Monooxygenase</keyword>
<keyword evidence="6 8" id="KW-0408">Iron</keyword>
<evidence type="ECO:0000256" key="10">
    <source>
        <dbReference type="SAM" id="Phobius"/>
    </source>
</evidence>